<gene>
    <name evidence="3" type="ORF">DBRI00130_LOCUS44377</name>
</gene>
<sequence length="345" mass="39400">MNYEIYRARLTMPRRRDWFFDRNGERSSWCPSPQAADPDIQTLIDENIVYKDRQVINLIEKNPSAARAKYRVFKCAYKYPLSIYIQSFRRSSVRVIEALCKAFPEGVREGSCGSKTLLHSACIYGMSSQVVSLLLNEWPEAATVQDEGGRIPLHYACESNLSKYAISLLLKACPLSIKTKDNSGKLPLHYACNKRGPTNIMPLLLESYPEATVAETTKKLSPLDMVRQYFTMIDQHKYLTSTNDDQDKPRTMVLYVGYLVENKGEQEDEEYIAVVRKIMKISIQMKWWGGVMVLFDLAPPSSLVRCFDDIPLSALPSVLSTIGGHCHMLTMWALMKNKQEILRIC</sequence>
<reference evidence="3" key="1">
    <citation type="submission" date="2021-01" db="EMBL/GenBank/DDBJ databases">
        <authorList>
            <person name="Corre E."/>
            <person name="Pelletier E."/>
            <person name="Niang G."/>
            <person name="Scheremetjew M."/>
            <person name="Finn R."/>
            <person name="Kale V."/>
            <person name="Holt S."/>
            <person name="Cochrane G."/>
            <person name="Meng A."/>
            <person name="Brown T."/>
            <person name="Cohen L."/>
        </authorList>
    </citation>
    <scope>NUCLEOTIDE SEQUENCE</scope>
    <source>
        <strain evidence="3">GSO104</strain>
    </source>
</reference>
<proteinExistence type="predicted"/>
<dbReference type="Gene3D" id="1.25.40.20">
    <property type="entry name" value="Ankyrin repeat-containing domain"/>
    <property type="match status" value="1"/>
</dbReference>
<dbReference type="PANTHER" id="PTHR24153">
    <property type="entry name" value="ESPIN"/>
    <property type="match status" value="1"/>
</dbReference>
<dbReference type="InterPro" id="IPR036770">
    <property type="entry name" value="Ankyrin_rpt-contain_sf"/>
</dbReference>
<keyword evidence="1" id="KW-0677">Repeat</keyword>
<evidence type="ECO:0000256" key="2">
    <source>
        <dbReference type="ARBA" id="ARBA00023043"/>
    </source>
</evidence>
<dbReference type="AlphaFoldDB" id="A0A7S4WK48"/>
<protein>
    <submittedName>
        <fullName evidence="3">Uncharacterized protein</fullName>
    </submittedName>
</protein>
<dbReference type="InterPro" id="IPR002110">
    <property type="entry name" value="Ankyrin_rpt"/>
</dbReference>
<dbReference type="EMBL" id="HBNS01061552">
    <property type="protein sequence ID" value="CAE4669538.1"/>
    <property type="molecule type" value="Transcribed_RNA"/>
</dbReference>
<organism evidence="3">
    <name type="scientific">Ditylum brightwellii</name>
    <dbReference type="NCBI Taxonomy" id="49249"/>
    <lineage>
        <taxon>Eukaryota</taxon>
        <taxon>Sar</taxon>
        <taxon>Stramenopiles</taxon>
        <taxon>Ochrophyta</taxon>
        <taxon>Bacillariophyta</taxon>
        <taxon>Mediophyceae</taxon>
        <taxon>Lithodesmiophycidae</taxon>
        <taxon>Lithodesmiales</taxon>
        <taxon>Lithodesmiaceae</taxon>
        <taxon>Ditylum</taxon>
    </lineage>
</organism>
<evidence type="ECO:0000313" key="3">
    <source>
        <dbReference type="EMBL" id="CAE4669538.1"/>
    </source>
</evidence>
<evidence type="ECO:0000256" key="1">
    <source>
        <dbReference type="ARBA" id="ARBA00022737"/>
    </source>
</evidence>
<dbReference type="PANTHER" id="PTHR24153:SF8">
    <property type="entry name" value="FORKED, ISOFORM F"/>
    <property type="match status" value="1"/>
</dbReference>
<keyword evidence="2" id="KW-0040">ANK repeat</keyword>
<dbReference type="GO" id="GO:0051015">
    <property type="term" value="F:actin filament binding"/>
    <property type="evidence" value="ECO:0007669"/>
    <property type="project" value="TreeGrafter"/>
</dbReference>
<dbReference type="Pfam" id="PF12796">
    <property type="entry name" value="Ank_2"/>
    <property type="match status" value="1"/>
</dbReference>
<name>A0A7S4WK48_9STRA</name>
<dbReference type="GO" id="GO:0005737">
    <property type="term" value="C:cytoplasm"/>
    <property type="evidence" value="ECO:0007669"/>
    <property type="project" value="TreeGrafter"/>
</dbReference>
<dbReference type="GO" id="GO:0051017">
    <property type="term" value="P:actin filament bundle assembly"/>
    <property type="evidence" value="ECO:0007669"/>
    <property type="project" value="TreeGrafter"/>
</dbReference>
<dbReference type="InterPro" id="IPR052420">
    <property type="entry name" value="Espin/Espin-like"/>
</dbReference>
<accession>A0A7S4WK48</accession>
<dbReference type="SUPFAM" id="SSF48403">
    <property type="entry name" value="Ankyrin repeat"/>
    <property type="match status" value="1"/>
</dbReference>